<evidence type="ECO:0000313" key="2">
    <source>
        <dbReference type="EMBL" id="KAK7033204.1"/>
    </source>
</evidence>
<keyword evidence="1" id="KW-0812">Transmembrane</keyword>
<reference evidence="2 3" key="1">
    <citation type="journal article" date="2024" name="J Genomics">
        <title>Draft genome sequencing and assembly of Favolaschia claudopus CIRM-BRFM 2984 isolated from oak limbs.</title>
        <authorList>
            <person name="Navarro D."/>
            <person name="Drula E."/>
            <person name="Chaduli D."/>
            <person name="Cazenave R."/>
            <person name="Ahrendt S."/>
            <person name="Wang J."/>
            <person name="Lipzen A."/>
            <person name="Daum C."/>
            <person name="Barry K."/>
            <person name="Grigoriev I.V."/>
            <person name="Favel A."/>
            <person name="Rosso M.N."/>
            <person name="Martin F."/>
        </authorList>
    </citation>
    <scope>NUCLEOTIDE SEQUENCE [LARGE SCALE GENOMIC DNA]</scope>
    <source>
        <strain evidence="2 3">CIRM-BRFM 2984</strain>
    </source>
</reference>
<feature type="transmembrane region" description="Helical" evidence="1">
    <location>
        <begin position="88"/>
        <end position="107"/>
    </location>
</feature>
<comment type="caution">
    <text evidence="2">The sequence shown here is derived from an EMBL/GenBank/DDBJ whole genome shotgun (WGS) entry which is preliminary data.</text>
</comment>
<feature type="transmembrane region" description="Helical" evidence="1">
    <location>
        <begin position="139"/>
        <end position="167"/>
    </location>
</feature>
<proteinExistence type="predicted"/>
<dbReference type="EMBL" id="JAWWNJ010000023">
    <property type="protein sequence ID" value="KAK7033204.1"/>
    <property type="molecule type" value="Genomic_DNA"/>
</dbReference>
<sequence>MTVSELLTAPPTENNKSWAFIMKRQSALDRYHSTALSSSTTSLRHRSDMAAKELEPILPPHTTTPYTVPFGRPESPLVPPKKSVVKRLTLGIFTLAFVPPALFSLSLRGLAEGFNDLRRAAPAAARLFSEIYSTAPSLVLYHIGAALMLVLTPTMSLCLSAAILCFVSPALRPSKAKLIEAQSRSRTA</sequence>
<evidence type="ECO:0000256" key="1">
    <source>
        <dbReference type="SAM" id="Phobius"/>
    </source>
</evidence>
<organism evidence="2 3">
    <name type="scientific">Favolaschia claudopus</name>
    <dbReference type="NCBI Taxonomy" id="2862362"/>
    <lineage>
        <taxon>Eukaryota</taxon>
        <taxon>Fungi</taxon>
        <taxon>Dikarya</taxon>
        <taxon>Basidiomycota</taxon>
        <taxon>Agaricomycotina</taxon>
        <taxon>Agaricomycetes</taxon>
        <taxon>Agaricomycetidae</taxon>
        <taxon>Agaricales</taxon>
        <taxon>Marasmiineae</taxon>
        <taxon>Mycenaceae</taxon>
        <taxon>Favolaschia</taxon>
    </lineage>
</organism>
<dbReference type="Proteomes" id="UP001362999">
    <property type="component" value="Unassembled WGS sequence"/>
</dbReference>
<gene>
    <name evidence="2" type="ORF">R3P38DRAFT_787599</name>
</gene>
<evidence type="ECO:0000313" key="3">
    <source>
        <dbReference type="Proteomes" id="UP001362999"/>
    </source>
</evidence>
<keyword evidence="3" id="KW-1185">Reference proteome</keyword>
<accession>A0AAW0C485</accession>
<keyword evidence="1" id="KW-0472">Membrane</keyword>
<dbReference type="AlphaFoldDB" id="A0AAW0C485"/>
<keyword evidence="1" id="KW-1133">Transmembrane helix</keyword>
<name>A0AAW0C485_9AGAR</name>
<protein>
    <submittedName>
        <fullName evidence="2">Uncharacterized protein</fullName>
    </submittedName>
</protein>